<feature type="transmembrane region" description="Helical" evidence="9">
    <location>
        <begin position="398"/>
        <end position="421"/>
    </location>
</feature>
<organism evidence="10 11">
    <name type="scientific">Thermophilibacter provencensis</name>
    <dbReference type="NCBI Taxonomy" id="1852386"/>
    <lineage>
        <taxon>Bacteria</taxon>
        <taxon>Bacillati</taxon>
        <taxon>Actinomycetota</taxon>
        <taxon>Coriobacteriia</taxon>
        <taxon>Coriobacteriales</taxon>
        <taxon>Atopobiaceae</taxon>
        <taxon>Thermophilibacter</taxon>
    </lineage>
</organism>
<feature type="transmembrane region" description="Helical" evidence="9">
    <location>
        <begin position="442"/>
        <end position="462"/>
    </location>
</feature>
<evidence type="ECO:0000256" key="5">
    <source>
        <dbReference type="ARBA" id="ARBA00022683"/>
    </source>
</evidence>
<evidence type="ECO:0000313" key="10">
    <source>
        <dbReference type="EMBL" id="MDM8270861.1"/>
    </source>
</evidence>
<evidence type="ECO:0000256" key="1">
    <source>
        <dbReference type="ARBA" id="ARBA00004651"/>
    </source>
</evidence>
<keyword evidence="4" id="KW-0762">Sugar transport</keyword>
<dbReference type="InterPro" id="IPR004704">
    <property type="entry name" value="PTS_IID_man"/>
</dbReference>
<reference evidence="11" key="1">
    <citation type="submission" date="2023-06" db="EMBL/GenBank/DDBJ databases">
        <title>Identification and characterization of horizontal gene transfer across gut microbiota members of farm animals based on homology search.</title>
        <authorList>
            <person name="Zeman M."/>
            <person name="Kubasova T."/>
            <person name="Jahodarova E."/>
            <person name="Nykrynova M."/>
            <person name="Rychlik I."/>
        </authorList>
    </citation>
    <scope>NUCLEOTIDE SEQUENCE [LARGE SCALE GENOMIC DNA]</scope>
    <source>
        <strain evidence="11">153_Feed</strain>
    </source>
</reference>
<protein>
    <submittedName>
        <fullName evidence="10">PTS system mannose/fructose/sorbose family transporter subunit IID</fullName>
    </submittedName>
</protein>
<dbReference type="InterPro" id="IPR050303">
    <property type="entry name" value="GatZ_KbaZ_carbometab"/>
</dbReference>
<dbReference type="PROSITE" id="PS51106">
    <property type="entry name" value="PTS_EIIC_TYPE_4"/>
    <property type="match status" value="1"/>
</dbReference>
<dbReference type="RefSeq" id="WP_289510954.1">
    <property type="nucleotide sequence ID" value="NZ_JAUDEA010000004.1"/>
</dbReference>
<gene>
    <name evidence="10" type="ORF">QUW25_04130</name>
</gene>
<evidence type="ECO:0000256" key="7">
    <source>
        <dbReference type="ARBA" id="ARBA00022989"/>
    </source>
</evidence>
<evidence type="ECO:0000256" key="2">
    <source>
        <dbReference type="ARBA" id="ARBA00022448"/>
    </source>
</evidence>
<dbReference type="PANTHER" id="PTHR32502:SF5">
    <property type="entry name" value="N-ACETYLGALACTOSAMINE PERMEASE IID COMPONENT-RELATED"/>
    <property type="match status" value="1"/>
</dbReference>
<feature type="transmembrane region" description="Helical" evidence="9">
    <location>
        <begin position="482"/>
        <end position="501"/>
    </location>
</feature>
<feature type="transmembrane region" description="Helical" evidence="9">
    <location>
        <begin position="6"/>
        <end position="27"/>
    </location>
</feature>
<sequence length="532" mass="56924">MGLNLFFAIVGGLWFWWAAGLAGYSFIQTMKSPLLVGTVLGALTGNLETGVVTGGSIEMVYLGMVAAGGNIPSDRVFAALIAVPIAIQTGCTPETAVSIAVPLGVLGVLVNNVRRTGNAVFVHWADKYADKGDVNAVWRCATVYPLIFGFILRFPLMFVINYFGADLVTSLLNVCPQWILTAFNVMGGLLPALGFATVVFMIGKMKFLPLFIIGFFLVQYLQIPTMAAAIFGICLALLVTFMGEDDSFATLRELSEKAAAAGEQRMLSKKDVNGVFLRWQFTAEISNSFERMQSVAVCASFAPVLKKLYPEQADLEAALKRHLGFFNTNANWGCLIHGTVLAMEEQRAMGADIPEEIITGVKNGLMGPLAGVGDTVDFGTVQVILFALGASFATQGNAFGVFFVILFGLLTFAEARALFGLGYKLGRESVQKILAGGIVNKLIDCASIVGMFVMGALSASTVKVSTPLAWTFGEKTIVLQDTLNSIAPGILALAAVMFVFWGIKYKKWTITKLLVILIVVSLVGAFLGILSA</sequence>
<feature type="transmembrane region" description="Helical" evidence="9">
    <location>
        <begin position="210"/>
        <end position="243"/>
    </location>
</feature>
<dbReference type="Proteomes" id="UP001529256">
    <property type="component" value="Unassembled WGS sequence"/>
</dbReference>
<dbReference type="PROSITE" id="PS51108">
    <property type="entry name" value="PTS_EIID"/>
    <property type="match status" value="1"/>
</dbReference>
<evidence type="ECO:0000313" key="11">
    <source>
        <dbReference type="Proteomes" id="UP001529256"/>
    </source>
</evidence>
<name>A0ABT7V4E1_9ACTN</name>
<evidence type="ECO:0000256" key="3">
    <source>
        <dbReference type="ARBA" id="ARBA00022475"/>
    </source>
</evidence>
<feature type="transmembrane region" description="Helical" evidence="9">
    <location>
        <begin position="143"/>
        <end position="165"/>
    </location>
</feature>
<keyword evidence="3" id="KW-1003">Cell membrane</keyword>
<keyword evidence="5" id="KW-0598">Phosphotransferase system</keyword>
<evidence type="ECO:0000256" key="8">
    <source>
        <dbReference type="ARBA" id="ARBA00023136"/>
    </source>
</evidence>
<keyword evidence="8 9" id="KW-0472">Membrane</keyword>
<comment type="subcellular location">
    <subcellularLocation>
        <location evidence="1">Cell membrane</location>
        <topology evidence="1">Multi-pass membrane protein</topology>
    </subcellularLocation>
</comment>
<keyword evidence="2" id="KW-0813">Transport</keyword>
<comment type="caution">
    <text evidence="10">The sequence shown here is derived from an EMBL/GenBank/DDBJ whole genome shotgun (WGS) entry which is preliminary data.</text>
</comment>
<dbReference type="Pfam" id="PF03613">
    <property type="entry name" value="EIID-AGA"/>
    <property type="match status" value="1"/>
</dbReference>
<dbReference type="Pfam" id="PF03609">
    <property type="entry name" value="EII-Sor"/>
    <property type="match status" value="1"/>
</dbReference>
<keyword evidence="7 9" id="KW-1133">Transmembrane helix</keyword>
<reference evidence="10 11" key="2">
    <citation type="submission" date="2023-06" db="EMBL/GenBank/DDBJ databases">
        <title>Identification and characterization of horizontal gene transfer across gut microbiota members of farm animals based on homology search.</title>
        <authorList>
            <person name="Schwarzerova J."/>
            <person name="Nykrynova M."/>
            <person name="Jureckova K."/>
            <person name="Cejkova D."/>
            <person name="Rychlik I."/>
        </authorList>
    </citation>
    <scope>NUCLEOTIDE SEQUENCE [LARGE SCALE GENOMIC DNA]</scope>
    <source>
        <strain evidence="10 11">153_Feed</strain>
    </source>
</reference>
<evidence type="ECO:0000256" key="4">
    <source>
        <dbReference type="ARBA" id="ARBA00022597"/>
    </source>
</evidence>
<dbReference type="InterPro" id="IPR004700">
    <property type="entry name" value="PTS_IIC_man"/>
</dbReference>
<dbReference type="EMBL" id="JAUDEA010000004">
    <property type="protein sequence ID" value="MDM8270861.1"/>
    <property type="molecule type" value="Genomic_DNA"/>
</dbReference>
<feature type="transmembrane region" description="Helical" evidence="9">
    <location>
        <begin position="513"/>
        <end position="531"/>
    </location>
</feature>
<evidence type="ECO:0000256" key="9">
    <source>
        <dbReference type="SAM" id="Phobius"/>
    </source>
</evidence>
<dbReference type="PANTHER" id="PTHR32502">
    <property type="entry name" value="N-ACETYLGALACTOSAMINE PERMEASE II COMPONENT-RELATED"/>
    <property type="match status" value="1"/>
</dbReference>
<accession>A0ABT7V4E1</accession>
<reference evidence="10 11" key="3">
    <citation type="submission" date="2023-06" db="EMBL/GenBank/DDBJ databases">
        <authorList>
            <person name="Zeman M."/>
            <person name="Kubasova T."/>
            <person name="Jahodarova E."/>
            <person name="Nykrynova M."/>
            <person name="Rychlik I."/>
        </authorList>
    </citation>
    <scope>NUCLEOTIDE SEQUENCE [LARGE SCALE GENOMIC DNA]</scope>
    <source>
        <strain evidence="10 11">153_Feed</strain>
    </source>
</reference>
<proteinExistence type="predicted"/>
<feature type="transmembrane region" description="Helical" evidence="9">
    <location>
        <begin position="177"/>
        <end position="203"/>
    </location>
</feature>
<keyword evidence="11" id="KW-1185">Reference proteome</keyword>
<evidence type="ECO:0000256" key="6">
    <source>
        <dbReference type="ARBA" id="ARBA00022692"/>
    </source>
</evidence>
<keyword evidence="6 9" id="KW-0812">Transmembrane</keyword>